<dbReference type="EMBL" id="OBEL01000002">
    <property type="protein sequence ID" value="SNZ19683.1"/>
    <property type="molecule type" value="Genomic_DNA"/>
</dbReference>
<feature type="region of interest" description="Disordered" evidence="1">
    <location>
        <begin position="297"/>
        <end position="334"/>
    </location>
</feature>
<feature type="region of interest" description="Disordered" evidence="1">
    <location>
        <begin position="59"/>
        <end position="95"/>
    </location>
</feature>
<evidence type="ECO:0000313" key="3">
    <source>
        <dbReference type="Proteomes" id="UP000219439"/>
    </source>
</evidence>
<gene>
    <name evidence="2" type="ORF">SAMN06265368_2773</name>
</gene>
<name>A0A285PEJ3_9HYPH</name>
<feature type="compositionally biased region" description="Basic and acidic residues" evidence="1">
    <location>
        <begin position="64"/>
        <end position="81"/>
    </location>
</feature>
<evidence type="ECO:0000313" key="2">
    <source>
        <dbReference type="EMBL" id="SNZ19683.1"/>
    </source>
</evidence>
<dbReference type="RefSeq" id="WP_097154011.1">
    <property type="nucleotide sequence ID" value="NZ_OBEL01000002.1"/>
</dbReference>
<proteinExistence type="predicted"/>
<sequence>MAIVPNYKRSARLTPRYQRNIEVSASAEHMGAAIGRGLSGLGQGIGTAGKALHAAARLDNAKAQAKERQQQDQMAERERQTRVKNQLSESMEKNRADVQKIAQGPEAYADDPDLKDFGSTVDDVRRVEGFLKTAPKGEADNIRPGMEAIQVNASNRANQLLQEQTLKKGQQADQRYLDNFVQEAVTDRNDPVAVEKYRLAGLANISASAERDGLDEGEAAVLAHAYSSKLDKDVVLAKLEDDPVLALDDYDQLRPRLIETDRQELDRTFSFVRKDEEVKSQISGILSLRRHEAALSAARQTSIPSTTPPTLSEGQQTSAPAGESDQPSGRSVPLTYLNLASPSADRRLDQELTPTFATNLDALMEDAQQHIGTGLEILPYQDHASITPGGESDYWSAQQGQNKVLIRYQGQSLSKAPSKVQDWLADNSAAYGLFMPVGSPFAGESSPETSIADGFDTLLVASLDSPSSRALGPSAKQMEEAIAAIDNPDLQEAARANLQIELDRQGKQDKAGQLNAARELWAAIDDGNTNEGEQYPIGCFSLVC</sequence>
<dbReference type="OrthoDB" id="8429680at2"/>
<evidence type="ECO:0000256" key="1">
    <source>
        <dbReference type="SAM" id="MobiDB-lite"/>
    </source>
</evidence>
<accession>A0A285PEJ3</accession>
<feature type="compositionally biased region" description="Low complexity" evidence="1">
    <location>
        <begin position="301"/>
        <end position="312"/>
    </location>
</feature>
<keyword evidence="3" id="KW-1185">Reference proteome</keyword>
<organism evidence="2 3">
    <name type="scientific">Cohaesibacter gelatinilyticus</name>
    <dbReference type="NCBI Taxonomy" id="372072"/>
    <lineage>
        <taxon>Bacteria</taxon>
        <taxon>Pseudomonadati</taxon>
        <taxon>Pseudomonadota</taxon>
        <taxon>Alphaproteobacteria</taxon>
        <taxon>Hyphomicrobiales</taxon>
        <taxon>Cohaesibacteraceae</taxon>
    </lineage>
</organism>
<dbReference type="Proteomes" id="UP000219439">
    <property type="component" value="Unassembled WGS sequence"/>
</dbReference>
<reference evidence="2 3" key="1">
    <citation type="submission" date="2017-09" db="EMBL/GenBank/DDBJ databases">
        <authorList>
            <person name="Ehlers B."/>
            <person name="Leendertz F.H."/>
        </authorList>
    </citation>
    <scope>NUCLEOTIDE SEQUENCE [LARGE SCALE GENOMIC DNA]</scope>
    <source>
        <strain evidence="2 3">DSM 18289</strain>
    </source>
</reference>
<protein>
    <submittedName>
        <fullName evidence="2">Uncharacterized protein</fullName>
    </submittedName>
</protein>
<feature type="compositionally biased region" description="Polar residues" evidence="1">
    <location>
        <begin position="313"/>
        <end position="329"/>
    </location>
</feature>
<dbReference type="AlphaFoldDB" id="A0A285PEJ3"/>